<feature type="active site" description="O-(5'-phospho-DNA)-tyrosine intermediate" evidence="1">
    <location>
        <position position="7"/>
    </location>
</feature>
<dbReference type="PROSITE" id="PS52041">
    <property type="entry name" value="TOPO_IIB"/>
    <property type="match status" value="1"/>
</dbReference>
<dbReference type="PANTHER" id="PTHR10848:SF0">
    <property type="entry name" value="MEIOTIC RECOMBINATION PROTEIN SPO11"/>
    <property type="match status" value="1"/>
</dbReference>
<comment type="catalytic activity">
    <reaction evidence="1">
        <text>ATP-dependent breakage, passage and rejoining of double-stranded DNA.</text>
        <dbReference type="EC" id="5.6.2.2"/>
    </reaction>
</comment>
<dbReference type="OMA" id="CKCEVEA"/>
<dbReference type="VEuPathDB" id="PiroplasmaDB:BMR1_02g00590"/>
<dbReference type="Gene3D" id="3.40.1360.10">
    <property type="match status" value="1"/>
</dbReference>
<evidence type="ECO:0000313" key="4">
    <source>
        <dbReference type="Proteomes" id="UP000002899"/>
    </source>
</evidence>
<dbReference type="GO" id="GO:0007131">
    <property type="term" value="P:reciprocal meiotic recombination"/>
    <property type="evidence" value="ECO:0007669"/>
    <property type="project" value="TreeGrafter"/>
</dbReference>
<accession>I7J9D3</accession>
<dbReference type="OrthoDB" id="5377392at2759"/>
<reference evidence="3 4" key="3">
    <citation type="journal article" date="2016" name="Sci. Rep.">
        <title>Genome-wide diversity and gene expression profiling of Babesia microti isolates identify polymorphic genes that mediate host-pathogen interactions.</title>
        <authorList>
            <person name="Silva J.C."/>
            <person name="Cornillot E."/>
            <person name="McCracken C."/>
            <person name="Usmani-Brown S."/>
            <person name="Dwivedi A."/>
            <person name="Ifeonu O.O."/>
            <person name="Crabtree J."/>
            <person name="Gotia H.T."/>
            <person name="Virji A.Z."/>
            <person name="Reynes C."/>
            <person name="Colinge J."/>
            <person name="Kumar V."/>
            <person name="Lawres L."/>
            <person name="Pazzi J.E."/>
            <person name="Pablo J.V."/>
            <person name="Hung C."/>
            <person name="Brancato J."/>
            <person name="Kumari P."/>
            <person name="Orvis J."/>
            <person name="Tretina K."/>
            <person name="Chibucos M."/>
            <person name="Ott S."/>
            <person name="Sadzewicz L."/>
            <person name="Sengamalay N."/>
            <person name="Shetty A.C."/>
            <person name="Su Q."/>
            <person name="Tallon L."/>
            <person name="Fraser C.M."/>
            <person name="Frutos R."/>
            <person name="Molina D.M."/>
            <person name="Krause P.J."/>
            <person name="Ben Mamoun C."/>
        </authorList>
    </citation>
    <scope>NUCLEOTIDE SEQUENCE [LARGE SCALE GENOMIC DNA]</scope>
    <source>
        <strain evidence="3 4">RI</strain>
    </source>
</reference>
<dbReference type="AlphaFoldDB" id="I7J9D3"/>
<feature type="domain" description="Topoisomerase 6 subunit A/Spo11 TOPRIM" evidence="2">
    <location>
        <begin position="73"/>
        <end position="234"/>
    </location>
</feature>
<dbReference type="InterPro" id="IPR036078">
    <property type="entry name" value="Spo11/TopoVI_A_sf"/>
</dbReference>
<dbReference type="GO" id="GO:0000228">
    <property type="term" value="C:nuclear chromosome"/>
    <property type="evidence" value="ECO:0007669"/>
    <property type="project" value="TreeGrafter"/>
</dbReference>
<dbReference type="GO" id="GO:0000706">
    <property type="term" value="P:meiotic DNA double-strand break processing"/>
    <property type="evidence" value="ECO:0007669"/>
    <property type="project" value="TreeGrafter"/>
</dbReference>
<dbReference type="GO" id="GO:0003677">
    <property type="term" value="F:DNA binding"/>
    <property type="evidence" value="ECO:0007669"/>
    <property type="project" value="UniProtKB-UniRule"/>
</dbReference>
<organism evidence="3 4">
    <name type="scientific">Babesia microti (strain RI)</name>
    <dbReference type="NCBI Taxonomy" id="1133968"/>
    <lineage>
        <taxon>Eukaryota</taxon>
        <taxon>Sar</taxon>
        <taxon>Alveolata</taxon>
        <taxon>Apicomplexa</taxon>
        <taxon>Aconoidasida</taxon>
        <taxon>Piroplasmida</taxon>
        <taxon>Babesiidae</taxon>
        <taxon>Babesia</taxon>
    </lineage>
</organism>
<dbReference type="RefSeq" id="XP_012647893.1">
    <property type="nucleotide sequence ID" value="XM_012792439.1"/>
</dbReference>
<proteinExistence type="inferred from homology"/>
<dbReference type="InterPro" id="IPR034136">
    <property type="entry name" value="TOPRIM_Topo6A/Spo11"/>
</dbReference>
<dbReference type="GeneID" id="24423908"/>
<evidence type="ECO:0000259" key="2">
    <source>
        <dbReference type="Pfam" id="PF21180"/>
    </source>
</evidence>
<gene>
    <name evidence="3" type="ORF">BMR1_02g00590</name>
</gene>
<dbReference type="PRINTS" id="PR01550">
    <property type="entry name" value="TOP6AFAMILY"/>
</dbReference>
<dbReference type="GO" id="GO:0003918">
    <property type="term" value="F:DNA topoisomerase type II (double strand cut, ATP-hydrolyzing) activity"/>
    <property type="evidence" value="ECO:0007669"/>
    <property type="project" value="UniProtKB-UniRule"/>
</dbReference>
<comment type="similarity">
    <text evidence="1">Belongs to the TOP6A family.</text>
</comment>
<dbReference type="Pfam" id="PF21180">
    <property type="entry name" value="TOP6A-Spo11_Toprim"/>
    <property type="match status" value="1"/>
</dbReference>
<evidence type="ECO:0000256" key="1">
    <source>
        <dbReference type="PROSITE-ProRule" id="PRU01385"/>
    </source>
</evidence>
<dbReference type="InterPro" id="IPR002815">
    <property type="entry name" value="Spo11/TopoVI_A"/>
</dbReference>
<dbReference type="KEGG" id="bmic:BMR1_02g00590"/>
<reference evidence="3 4" key="2">
    <citation type="journal article" date="2013" name="PLoS ONE">
        <title>Whole genome mapping and re-organization of the nuclear and mitochondrial genomes of Babesia microti isolates.</title>
        <authorList>
            <person name="Cornillot E."/>
            <person name="Dassouli A."/>
            <person name="Garg A."/>
            <person name="Pachikara N."/>
            <person name="Randazzo S."/>
            <person name="Depoix D."/>
            <person name="Carcy B."/>
            <person name="Delbecq S."/>
            <person name="Frutos R."/>
            <person name="Silva J.C."/>
            <person name="Sutton R."/>
            <person name="Krause P.J."/>
            <person name="Mamoun C.B."/>
        </authorList>
    </citation>
    <scope>NUCLEOTIDE SEQUENCE [LARGE SCALE GENOMIC DNA]</scope>
    <source>
        <strain evidence="3 4">RI</strain>
    </source>
</reference>
<reference evidence="3 4" key="1">
    <citation type="journal article" date="2012" name="Nucleic Acids Res.">
        <title>Sequencing of the smallest Apicomplexan genome from the human pathogen Babesia microti.</title>
        <authorList>
            <person name="Cornillot E."/>
            <person name="Hadj-Kaddour K."/>
            <person name="Dassouli A."/>
            <person name="Noel B."/>
            <person name="Ranwez V."/>
            <person name="Vacherie B."/>
            <person name="Augagneur Y."/>
            <person name="Bres V."/>
            <person name="Duclos A."/>
            <person name="Randazzo S."/>
            <person name="Carcy B."/>
            <person name="Debierre-Grockiego F."/>
            <person name="Delbecq S."/>
            <person name="Moubri-Menage K."/>
            <person name="Shams-Eldin H."/>
            <person name="Usmani-Brown S."/>
            <person name="Bringaud F."/>
            <person name="Wincker P."/>
            <person name="Vivares C.P."/>
            <person name="Schwarz R.T."/>
            <person name="Schetters T.P."/>
            <person name="Krause P.J."/>
            <person name="Gorenflot A."/>
            <person name="Berry V."/>
            <person name="Barbe V."/>
            <person name="Ben Mamoun C."/>
        </authorList>
    </citation>
    <scope>NUCLEOTIDE SEQUENCE [LARGE SCALE GENOMIC DNA]</scope>
    <source>
        <strain evidence="3 4">RI</strain>
    </source>
</reference>
<dbReference type="CDD" id="cd00223">
    <property type="entry name" value="TOPRIM_TopoIIB_SPO"/>
    <property type="match status" value="1"/>
</dbReference>
<dbReference type="SUPFAM" id="SSF56726">
    <property type="entry name" value="DNA topoisomerase IV, alpha subunit"/>
    <property type="match status" value="1"/>
</dbReference>
<dbReference type="Proteomes" id="UP000002899">
    <property type="component" value="Chromosome II"/>
</dbReference>
<keyword evidence="1" id="KW-0413">Isomerase</keyword>
<name>I7J9D3_BABMR</name>
<keyword evidence="1" id="KW-0799">Topoisomerase</keyword>
<sequence>MERSIIYKYKNIFTSSNQVNKYLKRICTLINVCKSDLNISNSNRGISLICSLSIKNNDFTSKNISKMSIDANYILVVEKQSIFHYLTSIKFYNILPCILITGSGFPSFDTRNILNKIITNTKLAALYLGDYDPYGMLIYLTYIEALDCDNICCFKYLGVTNSDLKSVESANKVKLTNNDKRMIDMLIVRLGDRIATGNKLKQMLVKMKESSFKVEIEALQSICDDFLENYITKKALRNDTI</sequence>
<keyword evidence="1" id="KW-0238">DNA-binding</keyword>
<evidence type="ECO:0000313" key="3">
    <source>
        <dbReference type="EMBL" id="CCF73284.1"/>
    </source>
</evidence>
<keyword evidence="4" id="KW-1185">Reference proteome</keyword>
<dbReference type="GO" id="GO:0042138">
    <property type="term" value="P:meiotic DNA double-strand break formation"/>
    <property type="evidence" value="ECO:0007669"/>
    <property type="project" value="TreeGrafter"/>
</dbReference>
<dbReference type="EMBL" id="FO082872">
    <property type="protein sequence ID" value="CCF73284.1"/>
    <property type="molecule type" value="Genomic_DNA"/>
</dbReference>
<protein>
    <submittedName>
        <fullName evidence="3">Meiotic recombination protein SPO11-2</fullName>
    </submittedName>
</protein>
<dbReference type="PANTHER" id="PTHR10848">
    <property type="entry name" value="MEIOTIC RECOMBINATION PROTEIN SPO11"/>
    <property type="match status" value="1"/>
</dbReference>